<dbReference type="InterPro" id="IPR016181">
    <property type="entry name" value="Acyl_CoA_acyltransferase"/>
</dbReference>
<dbReference type="Proteomes" id="UP001239085">
    <property type="component" value="Unassembled WGS sequence"/>
</dbReference>
<dbReference type="InterPro" id="IPR000182">
    <property type="entry name" value="GNAT_dom"/>
</dbReference>
<comment type="caution">
    <text evidence="2">The sequence shown here is derived from an EMBL/GenBank/DDBJ whole genome shotgun (WGS) entry which is preliminary data.</text>
</comment>
<dbReference type="Pfam" id="PF00583">
    <property type="entry name" value="Acetyltransf_1"/>
    <property type="match status" value="1"/>
</dbReference>
<dbReference type="PROSITE" id="PS51186">
    <property type="entry name" value="GNAT"/>
    <property type="match status" value="1"/>
</dbReference>
<feature type="domain" description="N-acetyltransferase" evidence="1">
    <location>
        <begin position="18"/>
        <end position="205"/>
    </location>
</feature>
<dbReference type="SUPFAM" id="SSF55729">
    <property type="entry name" value="Acyl-CoA N-acyltransferases (Nat)"/>
    <property type="match status" value="1"/>
</dbReference>
<dbReference type="Gene3D" id="3.40.630.30">
    <property type="match status" value="1"/>
</dbReference>
<sequence>MGSSCDVGGIRHTVGMSIEVRPATVFDDVATLVGPKKPTSNVCFCLSYRIGSKENVALRGEERAKRVRELCDHDPPPGVIAYLDDEPVGWAAVHPRRDTSFARNRLIPHVDELDIWSLWCFRVRPGYRKQGIMHALISGAVAHAAESGAPAIEGYPVDNRGERVNQTMMYVGTKALFESAGFSHAADTASVLDGFPRVLMRLGLR</sequence>
<reference evidence="2 3" key="1">
    <citation type="submission" date="2023-07" db="EMBL/GenBank/DDBJ databases">
        <title>Comparative genomics of wheat-associated soil bacteria to identify genetic determinants of phenazine resistance.</title>
        <authorList>
            <person name="Mouncey N."/>
        </authorList>
    </citation>
    <scope>NUCLEOTIDE SEQUENCE [LARGE SCALE GENOMIC DNA]</scope>
    <source>
        <strain evidence="2 3">W2I7</strain>
    </source>
</reference>
<dbReference type="CDD" id="cd04301">
    <property type="entry name" value="NAT_SF"/>
    <property type="match status" value="1"/>
</dbReference>
<accession>A0ABU0P3M9</accession>
<evidence type="ECO:0000313" key="3">
    <source>
        <dbReference type="Proteomes" id="UP001239085"/>
    </source>
</evidence>
<proteinExistence type="predicted"/>
<protein>
    <submittedName>
        <fullName evidence="2">GNAT superfamily N-acetyltransferase</fullName>
    </submittedName>
</protein>
<dbReference type="EMBL" id="JAUSXK010000001">
    <property type="protein sequence ID" value="MDQ0641944.1"/>
    <property type="molecule type" value="Genomic_DNA"/>
</dbReference>
<evidence type="ECO:0000313" key="2">
    <source>
        <dbReference type="EMBL" id="MDQ0641944.1"/>
    </source>
</evidence>
<organism evidence="2 3">
    <name type="scientific">Microbacterium murale</name>
    <dbReference type="NCBI Taxonomy" id="1081040"/>
    <lineage>
        <taxon>Bacteria</taxon>
        <taxon>Bacillati</taxon>
        <taxon>Actinomycetota</taxon>
        <taxon>Actinomycetes</taxon>
        <taxon>Micrococcales</taxon>
        <taxon>Microbacteriaceae</taxon>
        <taxon>Microbacterium</taxon>
    </lineage>
</organism>
<name>A0ABU0P3M9_9MICO</name>
<gene>
    <name evidence="2" type="ORF">QFZ46_000104</name>
</gene>
<evidence type="ECO:0000259" key="1">
    <source>
        <dbReference type="PROSITE" id="PS51186"/>
    </source>
</evidence>
<keyword evidence="3" id="KW-1185">Reference proteome</keyword>